<reference evidence="1 2" key="1">
    <citation type="submission" date="2015-06" db="EMBL/GenBank/DDBJ databases">
        <title>Comparative genome analysis of nirS-carrying Bradyrhizobium sp. strains.</title>
        <authorList>
            <person name="Ishii S."/>
            <person name="Jang J."/>
            <person name="Nishizawa T."/>
            <person name="Senoo K."/>
        </authorList>
    </citation>
    <scope>NUCLEOTIDE SEQUENCE [LARGE SCALE GENOMIC DNA]</scope>
    <source>
        <strain evidence="1 2">TSA1</strain>
    </source>
</reference>
<proteinExistence type="predicted"/>
<dbReference type="Proteomes" id="UP000228930">
    <property type="component" value="Unassembled WGS sequence"/>
</dbReference>
<evidence type="ECO:0000313" key="1">
    <source>
        <dbReference type="EMBL" id="PIT05686.1"/>
    </source>
</evidence>
<gene>
    <name evidence="1" type="ORF">TSA1_36880</name>
</gene>
<protein>
    <submittedName>
        <fullName evidence="1">Uncharacterized protein</fullName>
    </submittedName>
</protein>
<keyword evidence="2" id="KW-1185">Reference proteome</keyword>
<dbReference type="EMBL" id="LFJC01000003">
    <property type="protein sequence ID" value="PIT05686.1"/>
    <property type="molecule type" value="Genomic_DNA"/>
</dbReference>
<dbReference type="AlphaFoldDB" id="A0A2M6UM97"/>
<sequence length="146" mass="16366">MLQRTYLRPVIFLVLLSTVAIPNRHALAGSRDDFRGTAIVELMQKYGHPDQIVPFGRKDQDRAYHWRLKTTASFEGADQGERREDFFCDVTAIVGQNGRVKTFEARPADVGAGALASIEAFGPLCRKAFGSRPSRTRGEKLARMRL</sequence>
<comment type="caution">
    <text evidence="1">The sequence shown here is derived from an EMBL/GenBank/DDBJ whole genome shotgun (WGS) entry which is preliminary data.</text>
</comment>
<name>A0A2M6UM97_9BRAD</name>
<evidence type="ECO:0000313" key="2">
    <source>
        <dbReference type="Proteomes" id="UP000228930"/>
    </source>
</evidence>
<accession>A0A2M6UM97</accession>
<organism evidence="1 2">
    <name type="scientific">Bradyrhizobium nitroreducens</name>
    <dbReference type="NCBI Taxonomy" id="709803"/>
    <lineage>
        <taxon>Bacteria</taxon>
        <taxon>Pseudomonadati</taxon>
        <taxon>Pseudomonadota</taxon>
        <taxon>Alphaproteobacteria</taxon>
        <taxon>Hyphomicrobiales</taxon>
        <taxon>Nitrobacteraceae</taxon>
        <taxon>Bradyrhizobium</taxon>
    </lineage>
</organism>